<proteinExistence type="predicted"/>
<feature type="transmembrane region" description="Helical" evidence="1">
    <location>
        <begin position="121"/>
        <end position="143"/>
    </location>
</feature>
<keyword evidence="1" id="KW-1133">Transmembrane helix</keyword>
<dbReference type="AlphaFoldDB" id="A0A5A8D554"/>
<feature type="transmembrane region" description="Helical" evidence="1">
    <location>
        <begin position="203"/>
        <end position="223"/>
    </location>
</feature>
<evidence type="ECO:0000256" key="1">
    <source>
        <dbReference type="SAM" id="Phobius"/>
    </source>
</evidence>
<gene>
    <name evidence="2" type="ORF">FNF31_04508</name>
</gene>
<comment type="caution">
    <text evidence="2">The sequence shown here is derived from an EMBL/GenBank/DDBJ whole genome shotgun (WGS) entry which is preliminary data.</text>
</comment>
<accession>A0A5A8D554</accession>
<sequence>MAFWSSAAVKAYIDENNKGIQTYCLVVLATFAIGSLLLVLASVLLPLLFALFLSLHFSPLIELLECKRGPRCLRECNMPCRRATKDAVKLCKGPDNEFKNNIYNGFVEGVVDLFCGLKFPAWLAILTTFGVIIGFFIIIGVIVSDSINGLLNDRDKWVSQWEKLNNQVAELAAQQGFTVTSEDINKGATEFLLNNVVTPLTSLLPSIITYTFLTLAFLVFVLVSPSTFFGDSDALTTTDPDELSCSDDEVPDDELAAAVDNVITAQAAAILISCDCWIGTAAPCP</sequence>
<keyword evidence="1" id="KW-0472">Membrane</keyword>
<organism evidence="2 3">
    <name type="scientific">Cafeteria roenbergensis</name>
    <name type="common">Marine flagellate</name>
    <dbReference type="NCBI Taxonomy" id="33653"/>
    <lineage>
        <taxon>Eukaryota</taxon>
        <taxon>Sar</taxon>
        <taxon>Stramenopiles</taxon>
        <taxon>Bigyra</taxon>
        <taxon>Opalozoa</taxon>
        <taxon>Bicosoecida</taxon>
        <taxon>Cafeteriaceae</taxon>
        <taxon>Cafeteria</taxon>
    </lineage>
</organism>
<dbReference type="EMBL" id="VLTM01000048">
    <property type="protein sequence ID" value="KAA0160049.1"/>
    <property type="molecule type" value="Genomic_DNA"/>
</dbReference>
<name>A0A5A8D554_CAFRO</name>
<protein>
    <submittedName>
        <fullName evidence="2">Uncharacterized protein</fullName>
    </submittedName>
</protein>
<feature type="transmembrane region" description="Helical" evidence="1">
    <location>
        <begin position="20"/>
        <end position="53"/>
    </location>
</feature>
<evidence type="ECO:0000313" key="2">
    <source>
        <dbReference type="EMBL" id="KAA0160049.1"/>
    </source>
</evidence>
<dbReference type="Proteomes" id="UP000325113">
    <property type="component" value="Unassembled WGS sequence"/>
</dbReference>
<keyword evidence="1" id="KW-0812">Transmembrane</keyword>
<reference evidence="2 3" key="1">
    <citation type="submission" date="2019-07" db="EMBL/GenBank/DDBJ databases">
        <title>Genomes of Cafeteria roenbergensis.</title>
        <authorList>
            <person name="Fischer M.G."/>
            <person name="Hackl T."/>
            <person name="Roman M."/>
        </authorList>
    </citation>
    <scope>NUCLEOTIDE SEQUENCE [LARGE SCALE GENOMIC DNA]</scope>
    <source>
        <strain evidence="2 3">Cflag</strain>
    </source>
</reference>
<evidence type="ECO:0000313" key="3">
    <source>
        <dbReference type="Proteomes" id="UP000325113"/>
    </source>
</evidence>